<dbReference type="PANTHER" id="PTHR31374:SF32">
    <property type="entry name" value="SAUR FAMILY PROTEIN"/>
    <property type="match status" value="1"/>
</dbReference>
<keyword evidence="3" id="KW-1185">Reference proteome</keyword>
<gene>
    <name evidence="2" type="ORF">KI387_020531</name>
</gene>
<evidence type="ECO:0000313" key="2">
    <source>
        <dbReference type="EMBL" id="KAH9318762.1"/>
    </source>
</evidence>
<dbReference type="InterPro" id="IPR003676">
    <property type="entry name" value="SAUR_fam"/>
</dbReference>
<comment type="caution">
    <text evidence="2">The sequence shown here is derived from an EMBL/GenBank/DDBJ whole genome shotgun (WGS) entry which is preliminary data.</text>
</comment>
<proteinExistence type="inferred from homology"/>
<dbReference type="Proteomes" id="UP000824469">
    <property type="component" value="Unassembled WGS sequence"/>
</dbReference>
<accession>A0AA38G8Z8</accession>
<evidence type="ECO:0000313" key="3">
    <source>
        <dbReference type="Proteomes" id="UP000824469"/>
    </source>
</evidence>
<comment type="similarity">
    <text evidence="1">Belongs to the ARG7 family.</text>
</comment>
<dbReference type="PANTHER" id="PTHR31374">
    <property type="entry name" value="AUXIN-INDUCED PROTEIN-LIKE-RELATED"/>
    <property type="match status" value="1"/>
</dbReference>
<organism evidence="2 3">
    <name type="scientific">Taxus chinensis</name>
    <name type="common">Chinese yew</name>
    <name type="synonym">Taxus wallichiana var. chinensis</name>
    <dbReference type="NCBI Taxonomy" id="29808"/>
    <lineage>
        <taxon>Eukaryota</taxon>
        <taxon>Viridiplantae</taxon>
        <taxon>Streptophyta</taxon>
        <taxon>Embryophyta</taxon>
        <taxon>Tracheophyta</taxon>
        <taxon>Spermatophyta</taxon>
        <taxon>Pinopsida</taxon>
        <taxon>Pinidae</taxon>
        <taxon>Conifers II</taxon>
        <taxon>Cupressales</taxon>
        <taxon>Taxaceae</taxon>
        <taxon>Taxus</taxon>
    </lineage>
</organism>
<dbReference type="EMBL" id="JAHRHJ020000004">
    <property type="protein sequence ID" value="KAH9318762.1"/>
    <property type="molecule type" value="Genomic_DNA"/>
</dbReference>
<evidence type="ECO:0008006" key="4">
    <source>
        <dbReference type="Google" id="ProtNLM"/>
    </source>
</evidence>
<feature type="non-terminal residue" evidence="2">
    <location>
        <position position="125"/>
    </location>
</feature>
<evidence type="ECO:0000256" key="1">
    <source>
        <dbReference type="ARBA" id="ARBA00006974"/>
    </source>
</evidence>
<dbReference type="GO" id="GO:0009733">
    <property type="term" value="P:response to auxin"/>
    <property type="evidence" value="ECO:0007669"/>
    <property type="project" value="InterPro"/>
</dbReference>
<sequence>MPGFANHSSNRPQQNRAHGDFQRRLSWMLKRACKPPTSDIPKGYVAVRVGTGNDQTRFVIPVSSLLNHPAFVTILEDHAQDEYGRIQREGILRIHCPQQEFLDAKKLFLTTRKSNFYNTLCRSVV</sequence>
<reference evidence="2 3" key="1">
    <citation type="journal article" date="2021" name="Nat. Plants">
        <title>The Taxus genome provides insights into paclitaxel biosynthesis.</title>
        <authorList>
            <person name="Xiong X."/>
            <person name="Gou J."/>
            <person name="Liao Q."/>
            <person name="Li Y."/>
            <person name="Zhou Q."/>
            <person name="Bi G."/>
            <person name="Li C."/>
            <person name="Du R."/>
            <person name="Wang X."/>
            <person name="Sun T."/>
            <person name="Guo L."/>
            <person name="Liang H."/>
            <person name="Lu P."/>
            <person name="Wu Y."/>
            <person name="Zhang Z."/>
            <person name="Ro D.K."/>
            <person name="Shang Y."/>
            <person name="Huang S."/>
            <person name="Yan J."/>
        </authorList>
    </citation>
    <scope>NUCLEOTIDE SEQUENCE [LARGE SCALE GENOMIC DNA]</scope>
    <source>
        <strain evidence="2">Ta-2019</strain>
    </source>
</reference>
<dbReference type="AlphaFoldDB" id="A0AA38G8Z8"/>
<dbReference type="Pfam" id="PF02519">
    <property type="entry name" value="Auxin_inducible"/>
    <property type="match status" value="1"/>
</dbReference>
<protein>
    <recommendedName>
        <fullName evidence="4">Small auxin up regulated protein</fullName>
    </recommendedName>
</protein>
<name>A0AA38G8Z8_TAXCH</name>